<dbReference type="GO" id="GO:0022625">
    <property type="term" value="C:cytosolic large ribosomal subunit"/>
    <property type="evidence" value="ECO:0007669"/>
    <property type="project" value="TreeGrafter"/>
</dbReference>
<reference evidence="7 8" key="1">
    <citation type="submission" date="2020-11" db="EMBL/GenBank/DDBJ databases">
        <title>Carbohydrate-dependent, anaerobic sulfur respiration: A novel catabolism in halophilic archaea.</title>
        <authorList>
            <person name="Sorokin D.Y."/>
            <person name="Messina E."/>
            <person name="Smedile F."/>
            <person name="La Cono V."/>
            <person name="Hallsworth J.E."/>
            <person name="Yakimov M.M."/>
        </authorList>
    </citation>
    <scope>NUCLEOTIDE SEQUENCE [LARGE SCALE GENOMIC DNA]</scope>
    <source>
        <strain evidence="7 8">HSR-Est</strain>
    </source>
</reference>
<comment type="similarity">
    <text evidence="1 5">Belongs to the eukaryotic ribosomal protein eL15 family.</text>
</comment>
<dbReference type="GO" id="GO:0002181">
    <property type="term" value="P:cytoplasmic translation"/>
    <property type="evidence" value="ECO:0007669"/>
    <property type="project" value="TreeGrafter"/>
</dbReference>
<evidence type="ECO:0000256" key="4">
    <source>
        <dbReference type="ARBA" id="ARBA00035214"/>
    </source>
</evidence>
<dbReference type="FunFam" id="3.40.1120.10:FF:000002">
    <property type="entry name" value="50S ribosomal protein L15e"/>
    <property type="match status" value="1"/>
</dbReference>
<evidence type="ECO:0000256" key="3">
    <source>
        <dbReference type="ARBA" id="ARBA00023274"/>
    </source>
</evidence>
<dbReference type="InterPro" id="IPR012678">
    <property type="entry name" value="Ribosomal_uL23/eL15/eS24_sf"/>
</dbReference>
<proteinExistence type="inferred from homology"/>
<dbReference type="GO" id="GO:0003735">
    <property type="term" value="F:structural constituent of ribosome"/>
    <property type="evidence" value="ECO:0007669"/>
    <property type="project" value="InterPro"/>
</dbReference>
<dbReference type="Gene3D" id="3.40.1120.10">
    <property type="entry name" value="Ribosomal protein l15e"/>
    <property type="match status" value="1"/>
</dbReference>
<dbReference type="AlphaFoldDB" id="A0A897NRT3"/>
<evidence type="ECO:0000256" key="1">
    <source>
        <dbReference type="ARBA" id="ARBA00006857"/>
    </source>
</evidence>
<organism evidence="7 8">
    <name type="scientific">Halapricum desulfuricans</name>
    <dbReference type="NCBI Taxonomy" id="2841257"/>
    <lineage>
        <taxon>Archaea</taxon>
        <taxon>Methanobacteriati</taxon>
        <taxon>Methanobacteriota</taxon>
        <taxon>Stenosarchaea group</taxon>
        <taxon>Halobacteria</taxon>
        <taxon>Halobacteriales</taxon>
        <taxon>Haloarculaceae</taxon>
        <taxon>Halapricum</taxon>
    </lineage>
</organism>
<sequence length="234" mass="26471">MAGSSGHLLLAAASSGRRLAGWNVVGRPTEPLDARGETMAKSFYSHIRDAWKDPDDGKVAELQWQRMQEWRQQGAIERVERPTRLDKARSLGYKAKQGVVVARVSVRKGSARKVRHKAGRRSKRQGVTRITRRKNLQRVAEERATRKYRNLRVLNSYWVGEDGSQKWFEVILLDPNHPAIENDDDLNWICDDTHDDRALRGLTSAGQSNRGLQQKGKGTEHTRPSNNSGKGRGK</sequence>
<keyword evidence="8" id="KW-1185">Reference proteome</keyword>
<dbReference type="Proteomes" id="UP000663292">
    <property type="component" value="Chromosome"/>
</dbReference>
<dbReference type="SUPFAM" id="SSF54189">
    <property type="entry name" value="Ribosomal proteins S24e, L23 and L15e"/>
    <property type="match status" value="1"/>
</dbReference>
<dbReference type="PROSITE" id="PS01194">
    <property type="entry name" value="RIBOSOMAL_L15E"/>
    <property type="match status" value="1"/>
</dbReference>
<dbReference type="GO" id="GO:0003723">
    <property type="term" value="F:RNA binding"/>
    <property type="evidence" value="ECO:0007669"/>
    <property type="project" value="TreeGrafter"/>
</dbReference>
<accession>A0A897NRT3</accession>
<keyword evidence="3 5" id="KW-0687">Ribonucleoprotein</keyword>
<feature type="region of interest" description="Disordered" evidence="6">
    <location>
        <begin position="201"/>
        <end position="234"/>
    </location>
</feature>
<evidence type="ECO:0000256" key="6">
    <source>
        <dbReference type="SAM" id="MobiDB-lite"/>
    </source>
</evidence>
<name>A0A897NRT3_9EURY</name>
<dbReference type="InterPro" id="IPR020926">
    <property type="entry name" value="Ribosomal_eL15_arc"/>
</dbReference>
<protein>
    <recommendedName>
        <fullName evidence="4 5">Large ribosomal subunit protein eL15</fullName>
    </recommendedName>
</protein>
<dbReference type="EMBL" id="CP064791">
    <property type="protein sequence ID" value="QSG14951.1"/>
    <property type="molecule type" value="Genomic_DNA"/>
</dbReference>
<dbReference type="SMART" id="SM01384">
    <property type="entry name" value="Ribosomal_L15e"/>
    <property type="match status" value="1"/>
</dbReference>
<dbReference type="InterPro" id="IPR000439">
    <property type="entry name" value="Ribosomal_eL15"/>
</dbReference>
<evidence type="ECO:0000313" key="7">
    <source>
        <dbReference type="EMBL" id="QSG14951.1"/>
    </source>
</evidence>
<keyword evidence="2 5" id="KW-0689">Ribosomal protein</keyword>
<dbReference type="PANTHER" id="PTHR11847:SF4">
    <property type="entry name" value="LARGE RIBOSOMAL SUBUNIT PROTEIN EL15"/>
    <property type="match status" value="1"/>
</dbReference>
<dbReference type="HAMAP" id="MF_00256">
    <property type="entry name" value="Ribosomal_eL15"/>
    <property type="match status" value="1"/>
</dbReference>
<feature type="compositionally biased region" description="Polar residues" evidence="6">
    <location>
        <begin position="224"/>
        <end position="234"/>
    </location>
</feature>
<dbReference type="InterPro" id="IPR024794">
    <property type="entry name" value="Rbsml_eL15_core_dom_sf"/>
</dbReference>
<evidence type="ECO:0000256" key="5">
    <source>
        <dbReference type="HAMAP-Rule" id="MF_00256"/>
    </source>
</evidence>
<evidence type="ECO:0000313" key="8">
    <source>
        <dbReference type="Proteomes" id="UP000663292"/>
    </source>
</evidence>
<dbReference type="NCBIfam" id="NF003269">
    <property type="entry name" value="PRK04243.1"/>
    <property type="match status" value="1"/>
</dbReference>
<dbReference type="Pfam" id="PF00827">
    <property type="entry name" value="Ribosomal_L15e"/>
    <property type="match status" value="1"/>
</dbReference>
<dbReference type="InterPro" id="IPR020925">
    <property type="entry name" value="Ribosomal_eL15_CS"/>
</dbReference>
<dbReference type="PANTHER" id="PTHR11847">
    <property type="entry name" value="RIBOSOMAL PROTEIN L15"/>
    <property type="match status" value="1"/>
</dbReference>
<gene>
    <name evidence="7" type="primary">rPL15A</name>
    <name evidence="5" type="synonym">rpl15e</name>
    <name evidence="7" type="ORF">HSEST_1422</name>
</gene>
<evidence type="ECO:0000256" key="2">
    <source>
        <dbReference type="ARBA" id="ARBA00022980"/>
    </source>
</evidence>